<dbReference type="AlphaFoldDB" id="A0A6N2ZH21"/>
<evidence type="ECO:0000259" key="1">
    <source>
        <dbReference type="Pfam" id="PF13391"/>
    </source>
</evidence>
<accession>A0A6N2ZH21</accession>
<protein>
    <recommendedName>
        <fullName evidence="1">HNH nuclease domain-containing protein</fullName>
    </recommendedName>
</protein>
<organism evidence="2">
    <name type="scientific">Collinsella aerofaciens</name>
    <dbReference type="NCBI Taxonomy" id="74426"/>
    <lineage>
        <taxon>Bacteria</taxon>
        <taxon>Bacillati</taxon>
        <taxon>Actinomycetota</taxon>
        <taxon>Coriobacteriia</taxon>
        <taxon>Coriobacteriales</taxon>
        <taxon>Coriobacteriaceae</taxon>
        <taxon>Collinsella</taxon>
    </lineage>
</organism>
<dbReference type="Pfam" id="PF13391">
    <property type="entry name" value="HNH_2"/>
    <property type="match status" value="1"/>
</dbReference>
<name>A0A6N2ZH21_9ACTN</name>
<dbReference type="RefSeq" id="WP_421755037.1">
    <property type="nucleotide sequence ID" value="NZ_CACRTW010000005.1"/>
</dbReference>
<dbReference type="EMBL" id="CACRTW010000005">
    <property type="protein sequence ID" value="VYT77090.1"/>
    <property type="molecule type" value="Genomic_DNA"/>
</dbReference>
<sequence>MDGIASSVPLIARPSFDRACSFVPFEYVQAWEWFLREEQRGGLWDKLPHRTNADSPQYPFRLTIDSELFPVSRDSGIFWPGRGRVKQPREKTFALSVHNSKRGAYPDVPPLYLEDGTWVFKYSSQSTTAEGGRNQNYNQKMINCMECGVPVGVFFATSAGYKVLGLALRAREQLVCAAWPVHKGGPDPRFFPDMSYMKDAPVAAEFSGASASDDEKVRYALCRERIGQQRFRTQLFEAYTGRCAVSGCNVDEALEAAHIENYSGPKSQVVSNGILLRRDLHSLFDAHLISFKLIRGDYQLCGSYLLQHTDYAAFAGSVLREPDEHHLCPNARFLEAHRAEFDFSESRRHAEAIAPY</sequence>
<dbReference type="InterPro" id="IPR003615">
    <property type="entry name" value="HNH_nuc"/>
</dbReference>
<reference evidence="2" key="1">
    <citation type="submission" date="2019-11" db="EMBL/GenBank/DDBJ databases">
        <authorList>
            <person name="Feng L."/>
        </authorList>
    </citation>
    <scope>NUCLEOTIDE SEQUENCE</scope>
    <source>
        <strain evidence="2">CaerofaciensLFYP39</strain>
    </source>
</reference>
<evidence type="ECO:0000313" key="2">
    <source>
        <dbReference type="EMBL" id="VYT77090.1"/>
    </source>
</evidence>
<gene>
    <name evidence="2" type="ORF">CALFYP39_00550</name>
</gene>
<feature type="domain" description="HNH nuclease" evidence="1">
    <location>
        <begin position="243"/>
        <end position="292"/>
    </location>
</feature>
<proteinExistence type="predicted"/>